<reference evidence="1" key="1">
    <citation type="submission" date="2021-11" db="EMBL/GenBank/DDBJ databases">
        <authorList>
            <person name="Rodrigo-Torres L."/>
            <person name="Arahal R. D."/>
            <person name="Lucena T."/>
        </authorList>
    </citation>
    <scope>NUCLEOTIDE SEQUENCE</scope>
    <source>
        <strain evidence="1">CECT 7928</strain>
    </source>
</reference>
<comment type="caution">
    <text evidence="1">The sequence shown here is derived from an EMBL/GenBank/DDBJ whole genome shotgun (WGS) entry which is preliminary data.</text>
</comment>
<keyword evidence="2" id="KW-1185">Reference proteome</keyword>
<accession>A0ABM9A4L6</accession>
<dbReference type="RefSeq" id="WP_237361583.1">
    <property type="nucleotide sequence ID" value="NZ_CAKLDM010000002.1"/>
</dbReference>
<gene>
    <name evidence="1" type="ORF">VMF7928_02281</name>
</gene>
<proteinExistence type="predicted"/>
<evidence type="ECO:0000313" key="1">
    <source>
        <dbReference type="EMBL" id="CAH0539606.1"/>
    </source>
</evidence>
<name>A0ABM9A4L6_9VIBR</name>
<sequence length="74" mass="8860">MLWDTLERVNKLRKQAIKDADFLESAKNHESAVIEQVNHICNEYYRDKKERRRKAFANAYQNAHFELDPTGEKH</sequence>
<protein>
    <submittedName>
        <fullName evidence="1">Uncharacterized protein</fullName>
    </submittedName>
</protein>
<dbReference type="Proteomes" id="UP000838748">
    <property type="component" value="Unassembled WGS sequence"/>
</dbReference>
<dbReference type="EMBL" id="CAKLDM010000002">
    <property type="protein sequence ID" value="CAH0539606.1"/>
    <property type="molecule type" value="Genomic_DNA"/>
</dbReference>
<evidence type="ECO:0000313" key="2">
    <source>
        <dbReference type="Proteomes" id="UP000838748"/>
    </source>
</evidence>
<organism evidence="1 2">
    <name type="scientific">Vibrio marisflavi CECT 7928</name>
    <dbReference type="NCBI Taxonomy" id="634439"/>
    <lineage>
        <taxon>Bacteria</taxon>
        <taxon>Pseudomonadati</taxon>
        <taxon>Pseudomonadota</taxon>
        <taxon>Gammaproteobacteria</taxon>
        <taxon>Vibrionales</taxon>
        <taxon>Vibrionaceae</taxon>
        <taxon>Vibrio</taxon>
    </lineage>
</organism>